<accession>A0A8J6NIR3</accession>
<comment type="caution">
    <text evidence="1">The sequence shown here is derived from an EMBL/GenBank/DDBJ whole genome shotgun (WGS) entry which is preliminary data.</text>
</comment>
<gene>
    <name evidence="1" type="ORF">H8E29_07415</name>
</gene>
<name>A0A8J6NIR3_9CHLR</name>
<evidence type="ECO:0000313" key="1">
    <source>
        <dbReference type="EMBL" id="MBC8335075.1"/>
    </source>
</evidence>
<protein>
    <recommendedName>
        <fullName evidence="3">Methyltransferase</fullName>
    </recommendedName>
</protein>
<dbReference type="AlphaFoldDB" id="A0A8J6NIR3"/>
<evidence type="ECO:0000313" key="2">
    <source>
        <dbReference type="Proteomes" id="UP000614469"/>
    </source>
</evidence>
<dbReference type="EMBL" id="JACNJN010000090">
    <property type="protein sequence ID" value="MBC8335075.1"/>
    <property type="molecule type" value="Genomic_DNA"/>
</dbReference>
<evidence type="ECO:0008006" key="3">
    <source>
        <dbReference type="Google" id="ProtNLM"/>
    </source>
</evidence>
<organism evidence="1 2">
    <name type="scientific">Candidatus Desulfolinea nitratireducens</name>
    <dbReference type="NCBI Taxonomy" id="2841698"/>
    <lineage>
        <taxon>Bacteria</taxon>
        <taxon>Bacillati</taxon>
        <taxon>Chloroflexota</taxon>
        <taxon>Anaerolineae</taxon>
        <taxon>Anaerolineales</taxon>
        <taxon>Anaerolineales incertae sedis</taxon>
        <taxon>Candidatus Desulfolinea</taxon>
    </lineage>
</organism>
<proteinExistence type="predicted"/>
<reference evidence="1 2" key="1">
    <citation type="submission" date="2020-08" db="EMBL/GenBank/DDBJ databases">
        <title>Bridging the membrane lipid divide: bacteria of the FCB group superphylum have the potential to synthesize archaeal ether lipids.</title>
        <authorList>
            <person name="Villanueva L."/>
            <person name="Von Meijenfeldt F.A.B."/>
            <person name="Westbye A.B."/>
            <person name="Yadav S."/>
            <person name="Hopmans E.C."/>
            <person name="Dutilh B.E."/>
            <person name="Sinninghe Damste J.S."/>
        </authorList>
    </citation>
    <scope>NUCLEOTIDE SEQUENCE [LARGE SCALE GENOMIC DNA]</scope>
    <source>
        <strain evidence="1">NIOZ-UU36</strain>
    </source>
</reference>
<dbReference type="Proteomes" id="UP000614469">
    <property type="component" value="Unassembled WGS sequence"/>
</dbReference>
<sequence length="137" mass="15618">MVHALREIRNLLKPDGALIDIRPDGELNEFIRPLGEDEHLIGYLHETDDYIEYRQAEAAVREVVAAGLFRIEKAGKFTFNVYADSFDELKIFLDENWSDSLIKGDVIAEAQRLDDAHGVGKVILREQPRIALLKPVF</sequence>